<dbReference type="AlphaFoldDB" id="A0A093GJC0"/>
<evidence type="ECO:0000256" key="1">
    <source>
        <dbReference type="ARBA" id="ARBA00004479"/>
    </source>
</evidence>
<feature type="non-terminal residue" evidence="8">
    <location>
        <position position="343"/>
    </location>
</feature>
<protein>
    <submittedName>
        <fullName evidence="8">Inositol 1,4,5-trisphosphate receptor-interacting protein-like 1</fullName>
    </submittedName>
</protein>
<reference evidence="8 9" key="1">
    <citation type="submission" date="2014-04" db="EMBL/GenBank/DDBJ databases">
        <title>Genome evolution of avian class.</title>
        <authorList>
            <person name="Zhang G."/>
            <person name="Li C."/>
        </authorList>
    </citation>
    <scope>NUCLEOTIDE SEQUENCE [LARGE SCALE GENOMIC DNA]</scope>
    <source>
        <strain evidence="8">BGI_N307</strain>
    </source>
</reference>
<comment type="subcellular location">
    <subcellularLocation>
        <location evidence="1">Membrane</location>
        <topology evidence="1">Single-pass type I membrane protein</topology>
    </subcellularLocation>
</comment>
<keyword evidence="8" id="KW-0675">Receptor</keyword>
<dbReference type="STRING" id="118200.A0A093GJC0"/>
<evidence type="ECO:0000256" key="3">
    <source>
        <dbReference type="ARBA" id="ARBA00022692"/>
    </source>
</evidence>
<sequence length="343" mass="38951">VVKELVDDLLQVLRFRLSNTFLPVPQKAIGVGSSFEGWSPYKVDSVIYSLLVPLKAPTGHKFCLQPLRGGRCQIPAMDTCILVELKCSCGGQNSLCFLHSTKNQLRRIKKAPKVLDILCTSSYLDVKKVAEWFQDLVRKAWVVLPQSRCYKMKVLPYSQTSCLLQLNNYSGRSLVLEILFGVQHGDSDIFLSSPSAENSPGTVWTMNYFVAEKKFFSHMAKEVPQGSFHLKCLHLCTSILGGTDISPYILKTVVMHLLNTTPVSGWCRRDFIMRLADIMSYLHCCLEQKKLNFFFFGNAQMPDEIILPPDFQTCEPHNLLEHLVQDQAAHTKALRQFEEIQDR</sequence>
<comment type="similarity">
    <text evidence="2">Belongs to the ITPRIP family.</text>
</comment>
<evidence type="ECO:0000256" key="5">
    <source>
        <dbReference type="ARBA" id="ARBA00022989"/>
    </source>
</evidence>
<dbReference type="GO" id="GO:0016020">
    <property type="term" value="C:membrane"/>
    <property type="evidence" value="ECO:0007669"/>
    <property type="project" value="UniProtKB-SubCell"/>
</dbReference>
<dbReference type="EMBL" id="KL215840">
    <property type="protein sequence ID" value="KFV66879.1"/>
    <property type="molecule type" value="Genomic_DNA"/>
</dbReference>
<evidence type="ECO:0000256" key="4">
    <source>
        <dbReference type="ARBA" id="ARBA00022729"/>
    </source>
</evidence>
<dbReference type="Gene3D" id="3.30.460.90">
    <property type="match status" value="1"/>
</dbReference>
<dbReference type="PANTHER" id="PTHR10656:SF40">
    <property type="entry name" value="INOSITOL 1,4,5-TRISPHOSPHATE RECEPTOR-INTERACTING PROTEIN-LIKE 1"/>
    <property type="match status" value="1"/>
</dbReference>
<evidence type="ECO:0000259" key="7">
    <source>
        <dbReference type="Pfam" id="PF20266"/>
    </source>
</evidence>
<dbReference type="PANTHER" id="PTHR10656">
    <property type="entry name" value="CELL FATE DETERMINING PROTEIN MAB21-RELATED"/>
    <property type="match status" value="1"/>
</dbReference>
<dbReference type="PRINTS" id="PR02107">
    <property type="entry name" value="INOS145TPRIP"/>
</dbReference>
<keyword evidence="6" id="KW-0472">Membrane</keyword>
<evidence type="ECO:0000313" key="8">
    <source>
        <dbReference type="EMBL" id="KFV66879.1"/>
    </source>
</evidence>
<dbReference type="Gene3D" id="1.10.1410.40">
    <property type="match status" value="1"/>
</dbReference>
<evidence type="ECO:0000256" key="2">
    <source>
        <dbReference type="ARBA" id="ARBA00005554"/>
    </source>
</evidence>
<dbReference type="InterPro" id="IPR046906">
    <property type="entry name" value="Mab-21_HhH/H2TH-like"/>
</dbReference>
<keyword evidence="9" id="KW-1185">Reference proteome</keyword>
<dbReference type="Proteomes" id="UP000053875">
    <property type="component" value="Unassembled WGS sequence"/>
</dbReference>
<keyword evidence="3" id="KW-0812">Transmembrane</keyword>
<dbReference type="InterPro" id="IPR026250">
    <property type="entry name" value="ITPRIP-like"/>
</dbReference>
<proteinExistence type="inferred from homology"/>
<keyword evidence="5" id="KW-1133">Transmembrane helix</keyword>
<keyword evidence="4" id="KW-0732">Signal</keyword>
<accession>A0A093GJC0</accession>
<feature type="non-terminal residue" evidence="8">
    <location>
        <position position="1"/>
    </location>
</feature>
<gene>
    <name evidence="8" type="ORF">N307_12251</name>
</gene>
<dbReference type="InterPro" id="IPR024810">
    <property type="entry name" value="MAB21L/cGLR"/>
</dbReference>
<organism evidence="8 9">
    <name type="scientific">Dryobates pubescens</name>
    <name type="common">Downy woodpecker</name>
    <name type="synonym">Picoides pubescens</name>
    <dbReference type="NCBI Taxonomy" id="118200"/>
    <lineage>
        <taxon>Eukaryota</taxon>
        <taxon>Metazoa</taxon>
        <taxon>Chordata</taxon>
        <taxon>Craniata</taxon>
        <taxon>Vertebrata</taxon>
        <taxon>Euteleostomi</taxon>
        <taxon>Archelosauria</taxon>
        <taxon>Archosauria</taxon>
        <taxon>Dinosauria</taxon>
        <taxon>Saurischia</taxon>
        <taxon>Theropoda</taxon>
        <taxon>Coelurosauria</taxon>
        <taxon>Aves</taxon>
        <taxon>Neognathae</taxon>
        <taxon>Neoaves</taxon>
        <taxon>Telluraves</taxon>
        <taxon>Coraciimorphae</taxon>
        <taxon>Piciformes</taxon>
        <taxon>Picidae</taxon>
        <taxon>Dryobates</taxon>
    </lineage>
</organism>
<evidence type="ECO:0000256" key="6">
    <source>
        <dbReference type="ARBA" id="ARBA00023136"/>
    </source>
</evidence>
<name>A0A093GJC0_DRYPU</name>
<dbReference type="SMART" id="SM01265">
    <property type="entry name" value="Mab-21"/>
    <property type="match status" value="1"/>
</dbReference>
<evidence type="ECO:0000313" key="9">
    <source>
        <dbReference type="Proteomes" id="UP000053875"/>
    </source>
</evidence>
<dbReference type="Pfam" id="PF20266">
    <property type="entry name" value="Mab-21_C"/>
    <property type="match status" value="1"/>
</dbReference>
<feature type="domain" description="Mab-21-like HhH/H2TH-like" evidence="7">
    <location>
        <begin position="244"/>
        <end position="299"/>
    </location>
</feature>